<gene>
    <name evidence="2" type="ORF">IW261DRAFT_1018245</name>
</gene>
<dbReference type="AlphaFoldDB" id="A0AA39TWQ6"/>
<feature type="signal peptide" evidence="1">
    <location>
        <begin position="1"/>
        <end position="24"/>
    </location>
</feature>
<dbReference type="EMBL" id="JAUEPR010000068">
    <property type="protein sequence ID" value="KAK0468688.1"/>
    <property type="molecule type" value="Genomic_DNA"/>
</dbReference>
<evidence type="ECO:0000313" key="2">
    <source>
        <dbReference type="EMBL" id="KAK0468688.1"/>
    </source>
</evidence>
<name>A0AA39TWQ6_9AGAR</name>
<reference evidence="2" key="1">
    <citation type="submission" date="2023-06" db="EMBL/GenBank/DDBJ databases">
        <authorList>
            <consortium name="Lawrence Berkeley National Laboratory"/>
            <person name="Ahrendt S."/>
            <person name="Sahu N."/>
            <person name="Indic B."/>
            <person name="Wong-Bajracharya J."/>
            <person name="Merenyi Z."/>
            <person name="Ke H.-M."/>
            <person name="Monk M."/>
            <person name="Kocsube S."/>
            <person name="Drula E."/>
            <person name="Lipzen A."/>
            <person name="Balint B."/>
            <person name="Henrissat B."/>
            <person name="Andreopoulos B."/>
            <person name="Martin F.M."/>
            <person name="Harder C.B."/>
            <person name="Rigling D."/>
            <person name="Ford K.L."/>
            <person name="Foster G.D."/>
            <person name="Pangilinan J."/>
            <person name="Papanicolaou A."/>
            <person name="Barry K."/>
            <person name="LaButti K."/>
            <person name="Viragh M."/>
            <person name="Koriabine M."/>
            <person name="Yan M."/>
            <person name="Riley R."/>
            <person name="Champramary S."/>
            <person name="Plett K.L."/>
            <person name="Tsai I.J."/>
            <person name="Slot J."/>
            <person name="Sipos G."/>
            <person name="Plett J."/>
            <person name="Nagy L.G."/>
            <person name="Grigoriev I.V."/>
        </authorList>
    </citation>
    <scope>NUCLEOTIDE SEQUENCE</scope>
    <source>
        <strain evidence="2">ICMP 16352</strain>
    </source>
</reference>
<proteinExistence type="predicted"/>
<evidence type="ECO:0008006" key="4">
    <source>
        <dbReference type="Google" id="ProtNLM"/>
    </source>
</evidence>
<keyword evidence="3" id="KW-1185">Reference proteome</keyword>
<evidence type="ECO:0000313" key="3">
    <source>
        <dbReference type="Proteomes" id="UP001175227"/>
    </source>
</evidence>
<feature type="chain" id="PRO_5041344933" description="Secreted protein" evidence="1">
    <location>
        <begin position="25"/>
        <end position="95"/>
    </location>
</feature>
<sequence>MNNKNVPRIVILLIFQKWFVGASSADRRAQGPWIREFHPVEMECRFGRETRNATTLGMSSEALRIAIFLMHGTVHCRVSASVSCCEKGGCVRARR</sequence>
<protein>
    <recommendedName>
        <fullName evidence="4">Secreted protein</fullName>
    </recommendedName>
</protein>
<dbReference type="Proteomes" id="UP001175227">
    <property type="component" value="Unassembled WGS sequence"/>
</dbReference>
<accession>A0AA39TWQ6</accession>
<keyword evidence="1" id="KW-0732">Signal</keyword>
<organism evidence="2 3">
    <name type="scientific">Armillaria novae-zelandiae</name>
    <dbReference type="NCBI Taxonomy" id="153914"/>
    <lineage>
        <taxon>Eukaryota</taxon>
        <taxon>Fungi</taxon>
        <taxon>Dikarya</taxon>
        <taxon>Basidiomycota</taxon>
        <taxon>Agaricomycotina</taxon>
        <taxon>Agaricomycetes</taxon>
        <taxon>Agaricomycetidae</taxon>
        <taxon>Agaricales</taxon>
        <taxon>Marasmiineae</taxon>
        <taxon>Physalacriaceae</taxon>
        <taxon>Armillaria</taxon>
    </lineage>
</organism>
<comment type="caution">
    <text evidence="2">The sequence shown here is derived from an EMBL/GenBank/DDBJ whole genome shotgun (WGS) entry which is preliminary data.</text>
</comment>
<evidence type="ECO:0000256" key="1">
    <source>
        <dbReference type="SAM" id="SignalP"/>
    </source>
</evidence>